<dbReference type="AlphaFoldDB" id="A0A815WX34"/>
<sequence length="107" mass="12235">MIVGEDDENKSQESKDTNEGIVQYEVILPNVHAAITKHHGHRSIRDSAAPACLYFNQGESDLLEFFKQIDIDVNDELLNNILGTDQERLQKAISTAQRQDEIRERKK</sequence>
<organism evidence="1 2">
    <name type="scientific">Rotaria sordida</name>
    <dbReference type="NCBI Taxonomy" id="392033"/>
    <lineage>
        <taxon>Eukaryota</taxon>
        <taxon>Metazoa</taxon>
        <taxon>Spiralia</taxon>
        <taxon>Gnathifera</taxon>
        <taxon>Rotifera</taxon>
        <taxon>Eurotatoria</taxon>
        <taxon>Bdelloidea</taxon>
        <taxon>Philodinida</taxon>
        <taxon>Philodinidae</taxon>
        <taxon>Rotaria</taxon>
    </lineage>
</organism>
<reference evidence="1" key="1">
    <citation type="submission" date="2021-02" db="EMBL/GenBank/DDBJ databases">
        <authorList>
            <person name="Nowell W R."/>
        </authorList>
    </citation>
    <scope>NUCLEOTIDE SEQUENCE</scope>
</reference>
<comment type="caution">
    <text evidence="1">The sequence shown here is derived from an EMBL/GenBank/DDBJ whole genome shotgun (WGS) entry which is preliminary data.</text>
</comment>
<gene>
    <name evidence="1" type="ORF">SEV965_LOCUS38635</name>
</gene>
<dbReference type="EMBL" id="CAJNOU010009984">
    <property type="protein sequence ID" value="CAF1549841.1"/>
    <property type="molecule type" value="Genomic_DNA"/>
</dbReference>
<evidence type="ECO:0000313" key="1">
    <source>
        <dbReference type="EMBL" id="CAF1549841.1"/>
    </source>
</evidence>
<name>A0A815WX34_9BILA</name>
<protein>
    <submittedName>
        <fullName evidence="1">Uncharacterized protein</fullName>
    </submittedName>
</protein>
<proteinExistence type="predicted"/>
<evidence type="ECO:0000313" key="2">
    <source>
        <dbReference type="Proteomes" id="UP000663889"/>
    </source>
</evidence>
<accession>A0A815WX34</accession>
<dbReference type="Proteomes" id="UP000663889">
    <property type="component" value="Unassembled WGS sequence"/>
</dbReference>